<dbReference type="Proteomes" id="UP000288805">
    <property type="component" value="Unassembled WGS sequence"/>
</dbReference>
<protein>
    <submittedName>
        <fullName evidence="1">Uncharacterized protein</fullName>
    </submittedName>
</protein>
<comment type="caution">
    <text evidence="1">The sequence shown here is derived from an EMBL/GenBank/DDBJ whole genome shotgun (WGS) entry which is preliminary data.</text>
</comment>
<evidence type="ECO:0000313" key="2">
    <source>
        <dbReference type="Proteomes" id="UP000288805"/>
    </source>
</evidence>
<accession>A0A438E1J1</accession>
<dbReference type="AlphaFoldDB" id="A0A438E1J1"/>
<name>A0A438E1J1_VITVI</name>
<reference evidence="1 2" key="1">
    <citation type="journal article" date="2018" name="PLoS Genet.">
        <title>Population sequencing reveals clonal diversity and ancestral inbreeding in the grapevine cultivar Chardonnay.</title>
        <authorList>
            <person name="Roach M.J."/>
            <person name="Johnson D.L."/>
            <person name="Bohlmann J."/>
            <person name="van Vuuren H.J."/>
            <person name="Jones S.J."/>
            <person name="Pretorius I.S."/>
            <person name="Schmidt S.A."/>
            <person name="Borneman A.R."/>
        </authorList>
    </citation>
    <scope>NUCLEOTIDE SEQUENCE [LARGE SCALE GENOMIC DNA]</scope>
    <source>
        <strain evidence="2">cv. Chardonnay</strain>
        <tissue evidence="1">Leaf</tissue>
    </source>
</reference>
<dbReference type="EMBL" id="QGNW01001434">
    <property type="protein sequence ID" value="RVW41563.1"/>
    <property type="molecule type" value="Genomic_DNA"/>
</dbReference>
<gene>
    <name evidence="1" type="ORF">CK203_068152</name>
</gene>
<proteinExistence type="predicted"/>
<evidence type="ECO:0000313" key="1">
    <source>
        <dbReference type="EMBL" id="RVW41563.1"/>
    </source>
</evidence>
<sequence>MMHSRNERRAWYGGVEGDTGFKVGSGNKVSDLWVDGSQSPRFTRHLHDWELKKNFEKLIVKDYITSITSTFLLDQQ</sequence>
<organism evidence="1 2">
    <name type="scientific">Vitis vinifera</name>
    <name type="common">Grape</name>
    <dbReference type="NCBI Taxonomy" id="29760"/>
    <lineage>
        <taxon>Eukaryota</taxon>
        <taxon>Viridiplantae</taxon>
        <taxon>Streptophyta</taxon>
        <taxon>Embryophyta</taxon>
        <taxon>Tracheophyta</taxon>
        <taxon>Spermatophyta</taxon>
        <taxon>Magnoliopsida</taxon>
        <taxon>eudicotyledons</taxon>
        <taxon>Gunneridae</taxon>
        <taxon>Pentapetalae</taxon>
        <taxon>rosids</taxon>
        <taxon>Vitales</taxon>
        <taxon>Vitaceae</taxon>
        <taxon>Viteae</taxon>
        <taxon>Vitis</taxon>
    </lineage>
</organism>